<dbReference type="EMBL" id="MU855535">
    <property type="protein sequence ID" value="KAK3902071.1"/>
    <property type="molecule type" value="Genomic_DNA"/>
</dbReference>
<accession>A0AAN6MJJ2</accession>
<feature type="compositionally biased region" description="Acidic residues" evidence="1">
    <location>
        <begin position="358"/>
        <end position="370"/>
    </location>
</feature>
<sequence>FISARAALGPDREVIQYVVYRSARFVPPEPEPEPPTTTTDDSVSDSDGGIVPAPPTPGQLDKLARERCLRGRDAVRIAEYFSLHTANAHAARRVDKLKQGVVGKRWAMVGSVYSASSTAEAAAAAEKAAAEGGEAAPPSGPRLYEGRVAFANNTVQYFWVGEEQRDLEGVDLPAANAAAAAGDGNNNAVVQTGRWVRLDRLTVRMLYERTLFTVWSHVYYDKKKAKKNRGGPGQRLVFDCEEEVEKEEQAVLSGVEEEREQRGGEDVEMGESAEGEDRSEGGMGGGDGDGGEQRGGEEVTQGETGSASRDEMEVEEEDGNITPDPAPAGTAPAPARWREVPAGHPLARNPNAARFPDSDTEESSDDDGEPEPQPIPEPSPWAPTPPVYLSVNEAKIVKRHHGSFTTLHHANRAALEALLGLVRPKNGRLEDHHHFEWRVEPDLTASFEEAGYCRLGCKHAADLGWDAPKGDEFHWGFLRVEVVVVESRLEGPADLGDMVVEEGGGEQGRKGGKGGRRRERSEKARNEREETETSRHHGKLPSLVDESEEEVSEEE</sequence>
<organism evidence="2 3">
    <name type="scientific">Staphylotrichum tortipilum</name>
    <dbReference type="NCBI Taxonomy" id="2831512"/>
    <lineage>
        <taxon>Eukaryota</taxon>
        <taxon>Fungi</taxon>
        <taxon>Dikarya</taxon>
        <taxon>Ascomycota</taxon>
        <taxon>Pezizomycotina</taxon>
        <taxon>Sordariomycetes</taxon>
        <taxon>Sordariomycetidae</taxon>
        <taxon>Sordariales</taxon>
        <taxon>Chaetomiaceae</taxon>
        <taxon>Staphylotrichum</taxon>
    </lineage>
</organism>
<feature type="region of interest" description="Disordered" evidence="1">
    <location>
        <begin position="495"/>
        <end position="555"/>
    </location>
</feature>
<name>A0AAN6MJJ2_9PEZI</name>
<comment type="caution">
    <text evidence="2">The sequence shown here is derived from an EMBL/GenBank/DDBJ whole genome shotgun (WGS) entry which is preliminary data.</text>
</comment>
<proteinExistence type="predicted"/>
<feature type="compositionally biased region" description="Acidic residues" evidence="1">
    <location>
        <begin position="545"/>
        <end position="555"/>
    </location>
</feature>
<feature type="non-terminal residue" evidence="2">
    <location>
        <position position="1"/>
    </location>
</feature>
<reference evidence="2" key="2">
    <citation type="submission" date="2023-05" db="EMBL/GenBank/DDBJ databases">
        <authorList>
            <consortium name="Lawrence Berkeley National Laboratory"/>
            <person name="Steindorff A."/>
            <person name="Hensen N."/>
            <person name="Bonometti L."/>
            <person name="Westerberg I."/>
            <person name="Brannstrom I.O."/>
            <person name="Guillou S."/>
            <person name="Cros-Aarteil S."/>
            <person name="Calhoun S."/>
            <person name="Haridas S."/>
            <person name="Kuo A."/>
            <person name="Mondo S."/>
            <person name="Pangilinan J."/>
            <person name="Riley R."/>
            <person name="Labutti K."/>
            <person name="Andreopoulos B."/>
            <person name="Lipzen A."/>
            <person name="Chen C."/>
            <person name="Yanf M."/>
            <person name="Daum C."/>
            <person name="Ng V."/>
            <person name="Clum A."/>
            <person name="Ohm R."/>
            <person name="Martin F."/>
            <person name="Silar P."/>
            <person name="Natvig D."/>
            <person name="Lalanne C."/>
            <person name="Gautier V."/>
            <person name="Ament-Velasquez S.L."/>
            <person name="Kruys A."/>
            <person name="Hutchinson M.I."/>
            <person name="Powell A.J."/>
            <person name="Barry K."/>
            <person name="Miller A.N."/>
            <person name="Grigoriev I.V."/>
            <person name="Debuchy R."/>
            <person name="Gladieux P."/>
            <person name="Thoren M.H."/>
            <person name="Johannesson H."/>
        </authorList>
    </citation>
    <scope>NUCLEOTIDE SEQUENCE</scope>
    <source>
        <strain evidence="2">CBS 103.79</strain>
    </source>
</reference>
<feature type="compositionally biased region" description="Pro residues" evidence="1">
    <location>
        <begin position="371"/>
        <end position="386"/>
    </location>
</feature>
<protein>
    <submittedName>
        <fullName evidence="2">Uncharacterized protein</fullName>
    </submittedName>
</protein>
<feature type="compositionally biased region" description="Low complexity" evidence="1">
    <location>
        <begin position="36"/>
        <end position="47"/>
    </location>
</feature>
<dbReference type="AlphaFoldDB" id="A0AAN6MJJ2"/>
<feature type="region of interest" description="Disordered" evidence="1">
    <location>
        <begin position="248"/>
        <end position="386"/>
    </location>
</feature>
<reference evidence="2" key="1">
    <citation type="journal article" date="2023" name="Mol. Phylogenet. Evol.">
        <title>Genome-scale phylogeny and comparative genomics of the fungal order Sordariales.</title>
        <authorList>
            <person name="Hensen N."/>
            <person name="Bonometti L."/>
            <person name="Westerberg I."/>
            <person name="Brannstrom I.O."/>
            <person name="Guillou S."/>
            <person name="Cros-Aarteil S."/>
            <person name="Calhoun S."/>
            <person name="Haridas S."/>
            <person name="Kuo A."/>
            <person name="Mondo S."/>
            <person name="Pangilinan J."/>
            <person name="Riley R."/>
            <person name="LaButti K."/>
            <person name="Andreopoulos B."/>
            <person name="Lipzen A."/>
            <person name="Chen C."/>
            <person name="Yan M."/>
            <person name="Daum C."/>
            <person name="Ng V."/>
            <person name="Clum A."/>
            <person name="Steindorff A."/>
            <person name="Ohm R.A."/>
            <person name="Martin F."/>
            <person name="Silar P."/>
            <person name="Natvig D.O."/>
            <person name="Lalanne C."/>
            <person name="Gautier V."/>
            <person name="Ament-Velasquez S.L."/>
            <person name="Kruys A."/>
            <person name="Hutchinson M.I."/>
            <person name="Powell A.J."/>
            <person name="Barry K."/>
            <person name="Miller A.N."/>
            <person name="Grigoriev I.V."/>
            <person name="Debuchy R."/>
            <person name="Gladieux P."/>
            <person name="Hiltunen Thoren M."/>
            <person name="Johannesson H."/>
        </authorList>
    </citation>
    <scope>NUCLEOTIDE SEQUENCE</scope>
    <source>
        <strain evidence="2">CBS 103.79</strain>
    </source>
</reference>
<evidence type="ECO:0000313" key="3">
    <source>
        <dbReference type="Proteomes" id="UP001303889"/>
    </source>
</evidence>
<evidence type="ECO:0000256" key="1">
    <source>
        <dbReference type="SAM" id="MobiDB-lite"/>
    </source>
</evidence>
<dbReference type="Proteomes" id="UP001303889">
    <property type="component" value="Unassembled WGS sequence"/>
</dbReference>
<keyword evidence="3" id="KW-1185">Reference proteome</keyword>
<evidence type="ECO:0000313" key="2">
    <source>
        <dbReference type="EMBL" id="KAK3902071.1"/>
    </source>
</evidence>
<feature type="region of interest" description="Disordered" evidence="1">
    <location>
        <begin position="26"/>
        <end position="60"/>
    </location>
</feature>
<feature type="compositionally biased region" description="Basic and acidic residues" evidence="1">
    <location>
        <begin position="519"/>
        <end position="535"/>
    </location>
</feature>
<gene>
    <name evidence="2" type="ORF">C8A05DRAFT_34249</name>
</gene>